<dbReference type="EMBL" id="JANPWB010000005">
    <property type="protein sequence ID" value="KAJ1188933.1"/>
    <property type="molecule type" value="Genomic_DNA"/>
</dbReference>
<sequence length="153" mass="17100">MSNNFSNTYFYVFTAENAQENSEGDQRKRKRMATLLNEITIKLQNIRALATVETDGALNEPGTSYSTNTVIRVMLTHGPLNTPTCSTVQPPSKGSEKHVLPSADMHQQGAGKRIEGRLQPVVQPKANKLFRKYKRQKQELQVLQTGPLDSSLK</sequence>
<gene>
    <name evidence="2" type="ORF">NDU88_005689</name>
</gene>
<keyword evidence="3" id="KW-1185">Reference proteome</keyword>
<feature type="compositionally biased region" description="Polar residues" evidence="1">
    <location>
        <begin position="80"/>
        <end position="92"/>
    </location>
</feature>
<protein>
    <submittedName>
        <fullName evidence="2">Uncharacterized protein</fullName>
    </submittedName>
</protein>
<evidence type="ECO:0000313" key="2">
    <source>
        <dbReference type="EMBL" id="KAJ1188933.1"/>
    </source>
</evidence>
<dbReference type="Proteomes" id="UP001066276">
    <property type="component" value="Chromosome 3_1"/>
</dbReference>
<proteinExistence type="predicted"/>
<reference evidence="2" key="1">
    <citation type="journal article" date="2022" name="bioRxiv">
        <title>Sequencing and chromosome-scale assembly of the giantPleurodeles waltlgenome.</title>
        <authorList>
            <person name="Brown T."/>
            <person name="Elewa A."/>
            <person name="Iarovenko S."/>
            <person name="Subramanian E."/>
            <person name="Araus A.J."/>
            <person name="Petzold A."/>
            <person name="Susuki M."/>
            <person name="Suzuki K.-i.T."/>
            <person name="Hayashi T."/>
            <person name="Toyoda A."/>
            <person name="Oliveira C."/>
            <person name="Osipova E."/>
            <person name="Leigh N.D."/>
            <person name="Simon A."/>
            <person name="Yun M.H."/>
        </authorList>
    </citation>
    <scope>NUCLEOTIDE SEQUENCE</scope>
    <source>
        <strain evidence="2">20211129_DDA</strain>
        <tissue evidence="2">Liver</tissue>
    </source>
</reference>
<organism evidence="2 3">
    <name type="scientific">Pleurodeles waltl</name>
    <name type="common">Iberian ribbed newt</name>
    <dbReference type="NCBI Taxonomy" id="8319"/>
    <lineage>
        <taxon>Eukaryota</taxon>
        <taxon>Metazoa</taxon>
        <taxon>Chordata</taxon>
        <taxon>Craniata</taxon>
        <taxon>Vertebrata</taxon>
        <taxon>Euteleostomi</taxon>
        <taxon>Amphibia</taxon>
        <taxon>Batrachia</taxon>
        <taxon>Caudata</taxon>
        <taxon>Salamandroidea</taxon>
        <taxon>Salamandridae</taxon>
        <taxon>Pleurodelinae</taxon>
        <taxon>Pleurodeles</taxon>
    </lineage>
</organism>
<accession>A0AAV7UMG9</accession>
<dbReference type="AlphaFoldDB" id="A0AAV7UMG9"/>
<feature type="region of interest" description="Disordered" evidence="1">
    <location>
        <begin position="80"/>
        <end position="119"/>
    </location>
</feature>
<name>A0AAV7UMG9_PLEWA</name>
<evidence type="ECO:0000256" key="1">
    <source>
        <dbReference type="SAM" id="MobiDB-lite"/>
    </source>
</evidence>
<evidence type="ECO:0000313" key="3">
    <source>
        <dbReference type="Proteomes" id="UP001066276"/>
    </source>
</evidence>
<comment type="caution">
    <text evidence="2">The sequence shown here is derived from an EMBL/GenBank/DDBJ whole genome shotgun (WGS) entry which is preliminary data.</text>
</comment>